<evidence type="ECO:0000313" key="1">
    <source>
        <dbReference type="EMBL" id="EOY25664.1"/>
    </source>
</evidence>
<organism evidence="1 2">
    <name type="scientific">Theobroma cacao</name>
    <name type="common">Cacao</name>
    <name type="synonym">Cocoa</name>
    <dbReference type="NCBI Taxonomy" id="3641"/>
    <lineage>
        <taxon>Eukaryota</taxon>
        <taxon>Viridiplantae</taxon>
        <taxon>Streptophyta</taxon>
        <taxon>Embryophyta</taxon>
        <taxon>Tracheophyta</taxon>
        <taxon>Spermatophyta</taxon>
        <taxon>Magnoliopsida</taxon>
        <taxon>eudicotyledons</taxon>
        <taxon>Gunneridae</taxon>
        <taxon>Pentapetalae</taxon>
        <taxon>rosids</taxon>
        <taxon>malvids</taxon>
        <taxon>Malvales</taxon>
        <taxon>Malvaceae</taxon>
        <taxon>Byttnerioideae</taxon>
        <taxon>Theobroma</taxon>
    </lineage>
</organism>
<dbReference type="EMBL" id="CM001884">
    <property type="protein sequence ID" value="EOY25664.1"/>
    <property type="molecule type" value="Genomic_DNA"/>
</dbReference>
<sequence>MVTVAVASNRQVILRLDGRSTSFVFICMPIMPFSKTLPDPLPVLARTFGETPRTILGLFQLGLRWSLRLEQRC</sequence>
<dbReference type="STRING" id="3641.A0A061GF84"/>
<gene>
    <name evidence="1" type="ORF">TCM_027047</name>
</gene>
<protein>
    <submittedName>
        <fullName evidence="1">Uncharacterized protein</fullName>
    </submittedName>
</protein>
<dbReference type="HOGENOM" id="CLU_2709844_0_0_1"/>
<name>A0A061GF84_THECC</name>
<dbReference type="Gramene" id="EOY25664">
    <property type="protein sequence ID" value="EOY25664"/>
    <property type="gene ID" value="TCM_027047"/>
</dbReference>
<dbReference type="Proteomes" id="UP000026915">
    <property type="component" value="Chromosome 6"/>
</dbReference>
<dbReference type="InParanoid" id="A0A061GF84"/>
<evidence type="ECO:0000313" key="2">
    <source>
        <dbReference type="Proteomes" id="UP000026915"/>
    </source>
</evidence>
<keyword evidence="2" id="KW-1185">Reference proteome</keyword>
<reference evidence="1 2" key="1">
    <citation type="journal article" date="2013" name="Genome Biol.">
        <title>The genome sequence of the most widely cultivated cacao type and its use to identify candidate genes regulating pod color.</title>
        <authorList>
            <person name="Motamayor J.C."/>
            <person name="Mockaitis K."/>
            <person name="Schmutz J."/>
            <person name="Haiminen N."/>
            <person name="Iii D.L."/>
            <person name="Cornejo O."/>
            <person name="Findley S.D."/>
            <person name="Zheng P."/>
            <person name="Utro F."/>
            <person name="Royaert S."/>
            <person name="Saski C."/>
            <person name="Jenkins J."/>
            <person name="Podicheti R."/>
            <person name="Zhao M."/>
            <person name="Scheffler B.E."/>
            <person name="Stack J.C."/>
            <person name="Feltus F.A."/>
            <person name="Mustiga G.M."/>
            <person name="Amores F."/>
            <person name="Phillips W."/>
            <person name="Marelli J.P."/>
            <person name="May G.D."/>
            <person name="Shapiro H."/>
            <person name="Ma J."/>
            <person name="Bustamante C.D."/>
            <person name="Schnell R.J."/>
            <person name="Main D."/>
            <person name="Gilbert D."/>
            <person name="Parida L."/>
            <person name="Kuhn D.N."/>
        </authorList>
    </citation>
    <scope>NUCLEOTIDE SEQUENCE [LARGE SCALE GENOMIC DNA]</scope>
    <source>
        <strain evidence="2">cv. Matina 1-6</strain>
    </source>
</reference>
<proteinExistence type="predicted"/>
<dbReference type="AlphaFoldDB" id="A0A061GF84"/>
<accession>A0A061GF84</accession>